<dbReference type="Proteomes" id="UP000270291">
    <property type="component" value="Unassembled WGS sequence"/>
</dbReference>
<keyword evidence="4" id="KW-1185">Reference proteome</keyword>
<evidence type="ECO:0000313" key="3">
    <source>
        <dbReference type="EMBL" id="RSK46249.1"/>
    </source>
</evidence>
<keyword evidence="1" id="KW-0732">Signal</keyword>
<sequence>MTLHFPVWLRRSARPFLLLAALAAIAPEARAEGSKNLTPGTGTRGTATGANNFVGYLQHNDGDVASATSNSRYFLKEGAPADQRLYVRMNGGETLYFGVRRIRSNDAAAVNNGRLRLQVKYLDGNNAEQVASTHYLEPQTTSTEGAVNLAPSQPGYIATPEEAAAGPRYLAGNTSPAAGYNPFVYAPVASAPARDYWVEFMEVDAAGSAVGVAQNKSWYDLWDFTVRDATSEKPGRLYSQHWSFTAAGGTNALSSSFVLYPLIPNLNFNNQSFFVKRVSYAGIQPFGVILVANSQGTNVAGNFKDKRKSQNSNAGYPEYKLFVNNPDPVIYPTSPRPNNPTVTTSCSGGVTTFTLRVDQAGFGVVFIDGDRNNLYDRTQDRVLEKPTVIGDNTFVWDGKTDAGTTMNQTNLSVTFSSGVGPVNFPIWDCEQAPDTGISVQDVRPGNDGAADYIFWNDSLLGPSFSNPYINPIGGNTTATSHRWASNAGNEKLVNSYAVGLLARGNAIQIVYDPVSACATTPPVVLQPLPVQLVAFTARAQRNGVALQWRTASETHSAYFEVERSVDGRQFAPVGRVAAQGTSTTLQQYAFIDVTPPAGPLYYRLHQLDVDGTGQHSSVEVVTGSPAEGFTLYPNPATATLHVQLRNALTGPVTLRILDATGRVVWQEQRTLPASQRVLDVSVTNLPTGRSYLLQVQTATGSVVQRFVK</sequence>
<dbReference type="EMBL" id="RWIU01000001">
    <property type="protein sequence ID" value="RSK46249.1"/>
    <property type="molecule type" value="Genomic_DNA"/>
</dbReference>
<proteinExistence type="predicted"/>
<accession>A0A428KIF8</accession>
<protein>
    <submittedName>
        <fullName evidence="3">T9SS C-terminal target domain-containing protein</fullName>
    </submittedName>
</protein>
<evidence type="ECO:0000259" key="2">
    <source>
        <dbReference type="Pfam" id="PF18962"/>
    </source>
</evidence>
<name>A0A428KIF8_9BACT</name>
<feature type="domain" description="Secretion system C-terminal sorting" evidence="2">
    <location>
        <begin position="631"/>
        <end position="707"/>
    </location>
</feature>
<comment type="caution">
    <text evidence="3">The sequence shown here is derived from an EMBL/GenBank/DDBJ whole genome shotgun (WGS) entry which is preliminary data.</text>
</comment>
<feature type="chain" id="PRO_5019312752" evidence="1">
    <location>
        <begin position="32"/>
        <end position="708"/>
    </location>
</feature>
<reference evidence="3 4" key="1">
    <citation type="submission" date="2018-12" db="EMBL/GenBank/DDBJ databases">
        <authorList>
            <person name="Feng G."/>
            <person name="Zhu H."/>
        </authorList>
    </citation>
    <scope>NUCLEOTIDE SEQUENCE [LARGE SCALE GENOMIC DNA]</scope>
    <source>
        <strain evidence="3 4">LMG 26000</strain>
    </source>
</reference>
<feature type="signal peptide" evidence="1">
    <location>
        <begin position="1"/>
        <end position="31"/>
    </location>
</feature>
<dbReference type="RefSeq" id="WP_125435725.1">
    <property type="nucleotide sequence ID" value="NZ_RWIU01000001.1"/>
</dbReference>
<gene>
    <name evidence="3" type="ORF">EI293_03520</name>
</gene>
<dbReference type="NCBIfam" id="TIGR04183">
    <property type="entry name" value="Por_Secre_tail"/>
    <property type="match status" value="1"/>
</dbReference>
<evidence type="ECO:0000313" key="4">
    <source>
        <dbReference type="Proteomes" id="UP000270291"/>
    </source>
</evidence>
<dbReference type="Pfam" id="PF18962">
    <property type="entry name" value="Por_Secre_tail"/>
    <property type="match status" value="1"/>
</dbReference>
<dbReference type="InterPro" id="IPR026444">
    <property type="entry name" value="Secre_tail"/>
</dbReference>
<dbReference type="OrthoDB" id="1443240at2"/>
<dbReference type="AlphaFoldDB" id="A0A428KIF8"/>
<organism evidence="3 4">
    <name type="scientific">Hymenobacter perfusus</name>
    <dbReference type="NCBI Taxonomy" id="1236770"/>
    <lineage>
        <taxon>Bacteria</taxon>
        <taxon>Pseudomonadati</taxon>
        <taxon>Bacteroidota</taxon>
        <taxon>Cytophagia</taxon>
        <taxon>Cytophagales</taxon>
        <taxon>Hymenobacteraceae</taxon>
        <taxon>Hymenobacter</taxon>
    </lineage>
</organism>
<evidence type="ECO:0000256" key="1">
    <source>
        <dbReference type="SAM" id="SignalP"/>
    </source>
</evidence>